<reference evidence="1 2" key="1">
    <citation type="submission" date="2016-10" db="EMBL/GenBank/DDBJ databases">
        <authorList>
            <person name="de Groot N.N."/>
        </authorList>
    </citation>
    <scope>NUCLEOTIDE SEQUENCE [LARGE SCALE GENOMIC DNA]</scope>
    <source>
        <strain evidence="1 2">CGMCC 1.10331</strain>
    </source>
</reference>
<evidence type="ECO:0000313" key="2">
    <source>
        <dbReference type="Proteomes" id="UP000236740"/>
    </source>
</evidence>
<protein>
    <submittedName>
        <fullName evidence="1">Uncharacterized protein</fullName>
    </submittedName>
</protein>
<keyword evidence="2" id="KW-1185">Reference proteome</keyword>
<dbReference type="GeneID" id="39858598"/>
<dbReference type="RefSeq" id="WP_136361866.1">
    <property type="nucleotide sequence ID" value="NZ_CP031311.1"/>
</dbReference>
<accession>A0A1H5ZFC2</accession>
<proteinExistence type="predicted"/>
<sequence>MSYGNKFGNSGNGNEKDSAVVKTDANVAIRGRLSRLVYAGGDYGESVGLLLDDAVLVEGVLMREVDSGYLKVFGWTEFENDLPEGYTAADAPEEYDFRHPQGVNTYSLVAARLVPDGEEPSGEEYEIGDMITFEGGSVKPKGFSRALVKTLASNPDEMVLSTDDIYNWLNSEVTLRPELEGREVIYIKYLQEPQDGRGNPFQMPQVIDMESGEVIIKEGYGQTFLPGVSDDEIDVVVGQEAAIPATDGGATDVVAEAPAEEPSSAAVDEFVTTMIDLQVDDEDQILAQLTSLVNAAGHDLSEDAVDAFGGESAVVDAILG</sequence>
<name>A0A1H5ZFC2_9EURY</name>
<dbReference type="Proteomes" id="UP000236740">
    <property type="component" value="Unassembled WGS sequence"/>
</dbReference>
<gene>
    <name evidence="1" type="ORF">SAMN04488133_1967</name>
</gene>
<dbReference type="AlphaFoldDB" id="A0A1H5ZFC2"/>
<organism evidence="1 2">
    <name type="scientific">Halobellus limi</name>
    <dbReference type="NCBI Taxonomy" id="699433"/>
    <lineage>
        <taxon>Archaea</taxon>
        <taxon>Methanobacteriati</taxon>
        <taxon>Methanobacteriota</taxon>
        <taxon>Stenosarchaea group</taxon>
        <taxon>Halobacteria</taxon>
        <taxon>Halobacteriales</taxon>
        <taxon>Haloferacaceae</taxon>
        <taxon>Halobellus</taxon>
    </lineage>
</organism>
<dbReference type="EMBL" id="FNVN01000002">
    <property type="protein sequence ID" value="SEG34780.1"/>
    <property type="molecule type" value="Genomic_DNA"/>
</dbReference>
<evidence type="ECO:0000313" key="1">
    <source>
        <dbReference type="EMBL" id="SEG34780.1"/>
    </source>
</evidence>